<dbReference type="Proteomes" id="UP000243499">
    <property type="component" value="Chromosome 7"/>
</dbReference>
<dbReference type="EMBL" id="CM008052">
    <property type="protein sequence ID" value="PVH35213.1"/>
    <property type="molecule type" value="Genomic_DNA"/>
</dbReference>
<organism evidence="1">
    <name type="scientific">Panicum hallii</name>
    <dbReference type="NCBI Taxonomy" id="206008"/>
    <lineage>
        <taxon>Eukaryota</taxon>
        <taxon>Viridiplantae</taxon>
        <taxon>Streptophyta</taxon>
        <taxon>Embryophyta</taxon>
        <taxon>Tracheophyta</taxon>
        <taxon>Spermatophyta</taxon>
        <taxon>Magnoliopsida</taxon>
        <taxon>Liliopsida</taxon>
        <taxon>Poales</taxon>
        <taxon>Poaceae</taxon>
        <taxon>PACMAD clade</taxon>
        <taxon>Panicoideae</taxon>
        <taxon>Panicodae</taxon>
        <taxon>Paniceae</taxon>
        <taxon>Panicinae</taxon>
        <taxon>Panicum</taxon>
        <taxon>Panicum sect. Panicum</taxon>
    </lineage>
</organism>
<reference evidence="1" key="1">
    <citation type="submission" date="2018-04" db="EMBL/GenBank/DDBJ databases">
        <title>WGS assembly of Panicum hallii.</title>
        <authorList>
            <person name="Lovell J."/>
            <person name="Jenkins J."/>
            <person name="Lowry D."/>
            <person name="Mamidi S."/>
            <person name="Sreedasyam A."/>
            <person name="Weng X."/>
            <person name="Barry K."/>
            <person name="Bonette J."/>
            <person name="Campitelli B."/>
            <person name="Daum C."/>
            <person name="Gordon S."/>
            <person name="Gould B."/>
            <person name="Lipzen A."/>
            <person name="Macqueen A."/>
            <person name="Palacio-Mejia J."/>
            <person name="Plott C."/>
            <person name="Shakirov E."/>
            <person name="Shu S."/>
            <person name="Yoshinaga Y."/>
            <person name="Zane M."/>
            <person name="Rokhsar D."/>
            <person name="Grimwood J."/>
            <person name="Schmutz J."/>
            <person name="Juenger T."/>
        </authorList>
    </citation>
    <scope>NUCLEOTIDE SEQUENCE [LARGE SCALE GENOMIC DNA]</scope>
    <source>
        <strain evidence="1">FIL2</strain>
    </source>
</reference>
<dbReference type="SUPFAM" id="SSF48452">
    <property type="entry name" value="TPR-like"/>
    <property type="match status" value="1"/>
</dbReference>
<evidence type="ECO:0000313" key="1">
    <source>
        <dbReference type="EMBL" id="PVH35213.1"/>
    </source>
</evidence>
<dbReference type="Gene3D" id="1.25.40.10">
    <property type="entry name" value="Tetratricopeptide repeat domain"/>
    <property type="match status" value="1"/>
</dbReference>
<dbReference type="Gramene" id="PVH35213">
    <property type="protein sequence ID" value="PVH35213"/>
    <property type="gene ID" value="PAHAL_7G128900"/>
</dbReference>
<proteinExistence type="predicted"/>
<accession>A0A2T8IC14</accession>
<sequence length="240" mass="26685">MAATERVDDEADRRRRARELLDATTPGRSIAVRRCTLALETFRGGGGGGGGLAEARALLRDALDCSNVHHPTIYRAWISMEEQAGSDAVGIRKLFGGWHCWYRKKREGGGSQNEEETRSQDEGGFWCHYIDFELRRGTAASARGVGERAVAACPRDPAVHAKYAKAELRLGCPDRARAVLLSALDAFAADAETRERLEREVTAYGDTMRRGSWRRLRGFLPFCSRRWTRPAQGYDLLAVA</sequence>
<protein>
    <recommendedName>
        <fullName evidence="2">Suppressor of forked domain-containing protein</fullName>
    </recommendedName>
</protein>
<evidence type="ECO:0008006" key="2">
    <source>
        <dbReference type="Google" id="ProtNLM"/>
    </source>
</evidence>
<dbReference type="AlphaFoldDB" id="A0A2T8IC14"/>
<dbReference type="InterPro" id="IPR011990">
    <property type="entry name" value="TPR-like_helical_dom_sf"/>
</dbReference>
<name>A0A2T8IC14_9POAL</name>
<gene>
    <name evidence="1" type="ORF">PAHAL_7G128900</name>
</gene>